<dbReference type="NCBIfam" id="TIGR01369">
    <property type="entry name" value="CPSaseII_lrg"/>
    <property type="match status" value="1"/>
</dbReference>
<reference evidence="21 22" key="1">
    <citation type="submission" date="2016-11" db="EMBL/GenBank/DDBJ databases">
        <title>Complete genome sequencing of Virgibacillus halodenitrificans PDB-F2.</title>
        <authorList>
            <person name="Sun Z."/>
            <person name="Zhou Y."/>
            <person name="Li H."/>
        </authorList>
    </citation>
    <scope>NUCLEOTIDE SEQUENCE [LARGE SCALE GENOMIC DNA]</scope>
    <source>
        <strain evidence="21 22">PDB-F2</strain>
    </source>
</reference>
<evidence type="ECO:0000256" key="16">
    <source>
        <dbReference type="ARBA" id="ARBA00048816"/>
    </source>
</evidence>
<dbReference type="InterPro" id="IPR005480">
    <property type="entry name" value="CPSase_lsu_oligo"/>
</dbReference>
<dbReference type="SMART" id="SM01096">
    <property type="entry name" value="CPSase_L_D3"/>
    <property type="match status" value="1"/>
</dbReference>
<dbReference type="SUPFAM" id="SSF52440">
    <property type="entry name" value="PreATP-grasp domain"/>
    <property type="match status" value="2"/>
</dbReference>
<evidence type="ECO:0000256" key="8">
    <source>
        <dbReference type="ARBA" id="ARBA00022737"/>
    </source>
</evidence>
<evidence type="ECO:0000256" key="15">
    <source>
        <dbReference type="ARBA" id="ARBA00047359"/>
    </source>
</evidence>
<dbReference type="FunFam" id="3.30.470.20:FF:000001">
    <property type="entry name" value="Carbamoyl-phosphate synthase large chain"/>
    <property type="match status" value="1"/>
</dbReference>
<comment type="pathway">
    <text evidence="1">Amino-acid biosynthesis; L-arginine biosynthesis; carbamoyl phosphate from bicarbonate: step 1/1.</text>
</comment>
<gene>
    <name evidence="21" type="ORF">BME96_03970</name>
</gene>
<evidence type="ECO:0000256" key="10">
    <source>
        <dbReference type="ARBA" id="ARBA00022840"/>
    </source>
</evidence>
<keyword evidence="10 18" id="KW-0067">ATP-binding</keyword>
<proteinExistence type="inferred from homology"/>
<dbReference type="Gene3D" id="3.40.50.20">
    <property type="match status" value="2"/>
</dbReference>
<dbReference type="FunFam" id="3.40.50.20:FF:000002">
    <property type="entry name" value="Carbamoyl-phosphate synthase large chain"/>
    <property type="match status" value="1"/>
</dbReference>
<keyword evidence="4" id="KW-0055">Arginine biosynthesis</keyword>
<evidence type="ECO:0000313" key="21">
    <source>
        <dbReference type="EMBL" id="APC47374.1"/>
    </source>
</evidence>
<organism evidence="21 22">
    <name type="scientific">Virgibacillus halodenitrificans</name>
    <name type="common">Bacillus halodenitrificans</name>
    <dbReference type="NCBI Taxonomy" id="1482"/>
    <lineage>
        <taxon>Bacteria</taxon>
        <taxon>Bacillati</taxon>
        <taxon>Bacillota</taxon>
        <taxon>Bacilli</taxon>
        <taxon>Bacillales</taxon>
        <taxon>Bacillaceae</taxon>
        <taxon>Virgibacillus</taxon>
    </lineage>
</organism>
<evidence type="ECO:0000256" key="1">
    <source>
        <dbReference type="ARBA" id="ARBA00005077"/>
    </source>
</evidence>
<dbReference type="GO" id="GO:0006526">
    <property type="term" value="P:L-arginine biosynthetic process"/>
    <property type="evidence" value="ECO:0007669"/>
    <property type="project" value="UniProtKB-KW"/>
</dbReference>
<dbReference type="FunFam" id="3.30.470.20:FF:000026">
    <property type="entry name" value="Carbamoyl-phosphate synthase large chain"/>
    <property type="match status" value="1"/>
</dbReference>
<dbReference type="GO" id="GO:0004088">
    <property type="term" value="F:carbamoyl-phosphate synthase (glutamine-hydrolyzing) activity"/>
    <property type="evidence" value="ECO:0007669"/>
    <property type="project" value="UniProtKB-EC"/>
</dbReference>
<dbReference type="Gene3D" id="3.30.470.20">
    <property type="entry name" value="ATP-grasp fold, B domain"/>
    <property type="match status" value="2"/>
</dbReference>
<accession>A0AAC9IY63</accession>
<comment type="catalytic activity">
    <reaction evidence="16">
        <text>hydrogencarbonate + L-glutamine + 2 ATP + H2O = carbamoyl phosphate + L-glutamate + 2 ADP + phosphate + 2 H(+)</text>
        <dbReference type="Rhea" id="RHEA:18633"/>
        <dbReference type="ChEBI" id="CHEBI:15377"/>
        <dbReference type="ChEBI" id="CHEBI:15378"/>
        <dbReference type="ChEBI" id="CHEBI:17544"/>
        <dbReference type="ChEBI" id="CHEBI:29985"/>
        <dbReference type="ChEBI" id="CHEBI:30616"/>
        <dbReference type="ChEBI" id="CHEBI:43474"/>
        <dbReference type="ChEBI" id="CHEBI:58228"/>
        <dbReference type="ChEBI" id="CHEBI:58359"/>
        <dbReference type="ChEBI" id="CHEBI:456216"/>
        <dbReference type="EC" id="6.3.5.5"/>
    </reaction>
</comment>
<dbReference type="Pfam" id="PF02787">
    <property type="entry name" value="CPSase_L_D3"/>
    <property type="match status" value="1"/>
</dbReference>
<dbReference type="KEGG" id="vhl:BME96_03970"/>
<dbReference type="PANTHER" id="PTHR11405:SF53">
    <property type="entry name" value="CARBAMOYL-PHOSPHATE SYNTHASE [AMMONIA], MITOCHONDRIAL"/>
    <property type="match status" value="1"/>
</dbReference>
<dbReference type="GO" id="GO:0005737">
    <property type="term" value="C:cytoplasm"/>
    <property type="evidence" value="ECO:0007669"/>
    <property type="project" value="TreeGrafter"/>
</dbReference>
<dbReference type="PROSITE" id="PS51855">
    <property type="entry name" value="MGS"/>
    <property type="match status" value="1"/>
</dbReference>
<evidence type="ECO:0000256" key="4">
    <source>
        <dbReference type="ARBA" id="ARBA00022571"/>
    </source>
</evidence>
<dbReference type="FunFam" id="3.40.50.20:FF:000001">
    <property type="entry name" value="Carbamoyl-phosphate synthase large chain"/>
    <property type="match status" value="1"/>
</dbReference>
<keyword evidence="5" id="KW-0436">Ligase</keyword>
<dbReference type="NCBIfam" id="NF003671">
    <property type="entry name" value="PRK05294.1"/>
    <property type="match status" value="1"/>
</dbReference>
<evidence type="ECO:0000259" key="20">
    <source>
        <dbReference type="PROSITE" id="PS51855"/>
    </source>
</evidence>
<keyword evidence="9 18" id="KW-0547">Nucleotide-binding</keyword>
<comment type="similarity">
    <text evidence="2">Belongs to the CarB family.</text>
</comment>
<keyword evidence="12" id="KW-0665">Pyrimidine biosynthesis</keyword>
<keyword evidence="11" id="KW-0460">Magnesium</keyword>
<dbReference type="Pfam" id="PF02142">
    <property type="entry name" value="MGS"/>
    <property type="match status" value="1"/>
</dbReference>
<dbReference type="InterPro" id="IPR005479">
    <property type="entry name" value="CPAse_ATP-bd"/>
</dbReference>
<dbReference type="NCBIfam" id="NF009455">
    <property type="entry name" value="PRK12815.1"/>
    <property type="match status" value="1"/>
</dbReference>
<dbReference type="InterPro" id="IPR011607">
    <property type="entry name" value="MGS-like_dom"/>
</dbReference>
<dbReference type="Pfam" id="PF02786">
    <property type="entry name" value="CPSase_L_D2"/>
    <property type="match status" value="2"/>
</dbReference>
<dbReference type="GO" id="GO:0004087">
    <property type="term" value="F:carbamoyl-phosphate synthase (ammonia) activity"/>
    <property type="evidence" value="ECO:0007669"/>
    <property type="project" value="UniProtKB-EC"/>
</dbReference>
<dbReference type="SUPFAM" id="SSF52335">
    <property type="entry name" value="Methylglyoxal synthase-like"/>
    <property type="match status" value="1"/>
</dbReference>
<dbReference type="AlphaFoldDB" id="A0AAC9IY63"/>
<evidence type="ECO:0000256" key="5">
    <source>
        <dbReference type="ARBA" id="ARBA00022598"/>
    </source>
</evidence>
<dbReference type="GO" id="GO:0005524">
    <property type="term" value="F:ATP binding"/>
    <property type="evidence" value="ECO:0007669"/>
    <property type="project" value="UniProtKB-UniRule"/>
</dbReference>
<protein>
    <recommendedName>
        <fullName evidence="17">Carbamoyl phosphate synthase arginine-specific large chain</fullName>
        <ecNumber evidence="14">6.3.4.16</ecNumber>
        <ecNumber evidence="3">6.3.5.5</ecNumber>
    </recommendedName>
</protein>
<dbReference type="SUPFAM" id="SSF56059">
    <property type="entry name" value="Glutathione synthetase ATP-binding domain-like"/>
    <property type="match status" value="2"/>
</dbReference>
<dbReference type="InterPro" id="IPR058047">
    <property type="entry name" value="CPSase_preATP-grasp"/>
</dbReference>
<keyword evidence="8" id="KW-0677">Repeat</keyword>
<dbReference type="Gene3D" id="3.40.50.1380">
    <property type="entry name" value="Methylglyoxal synthase-like domain"/>
    <property type="match status" value="1"/>
</dbReference>
<evidence type="ECO:0000256" key="18">
    <source>
        <dbReference type="PROSITE-ProRule" id="PRU00409"/>
    </source>
</evidence>
<feature type="domain" description="ATP-grasp" evidence="19">
    <location>
        <begin position="676"/>
        <end position="868"/>
    </location>
</feature>
<feature type="domain" description="MGS-like" evidence="20">
    <location>
        <begin position="937"/>
        <end position="1084"/>
    </location>
</feature>
<dbReference type="InterPro" id="IPR011761">
    <property type="entry name" value="ATP-grasp"/>
</dbReference>
<dbReference type="GeneID" id="71513541"/>
<dbReference type="PROSITE" id="PS00866">
    <property type="entry name" value="CPSASE_1"/>
    <property type="match status" value="1"/>
</dbReference>
<evidence type="ECO:0000256" key="17">
    <source>
        <dbReference type="ARBA" id="ARBA00074189"/>
    </source>
</evidence>
<dbReference type="EC" id="6.3.4.16" evidence="14"/>
<feature type="domain" description="ATP-grasp" evidence="19">
    <location>
        <begin position="133"/>
        <end position="327"/>
    </location>
</feature>
<dbReference type="PROSITE" id="PS00867">
    <property type="entry name" value="CPSASE_2"/>
    <property type="match status" value="2"/>
</dbReference>
<evidence type="ECO:0000256" key="12">
    <source>
        <dbReference type="ARBA" id="ARBA00022975"/>
    </source>
</evidence>
<evidence type="ECO:0000313" key="22">
    <source>
        <dbReference type="Proteomes" id="UP000182945"/>
    </source>
</evidence>
<keyword evidence="6" id="KW-0028">Amino-acid biosynthesis</keyword>
<dbReference type="Proteomes" id="UP000182945">
    <property type="component" value="Chromosome"/>
</dbReference>
<evidence type="ECO:0000256" key="2">
    <source>
        <dbReference type="ARBA" id="ARBA00009799"/>
    </source>
</evidence>
<keyword evidence="7" id="KW-0479">Metal-binding</keyword>
<evidence type="ECO:0000256" key="9">
    <source>
        <dbReference type="ARBA" id="ARBA00022741"/>
    </source>
</evidence>
<keyword evidence="13" id="KW-0464">Manganese</keyword>
<dbReference type="PROSITE" id="PS50975">
    <property type="entry name" value="ATP_GRASP"/>
    <property type="match status" value="2"/>
</dbReference>
<evidence type="ECO:0000259" key="19">
    <source>
        <dbReference type="PROSITE" id="PS50975"/>
    </source>
</evidence>
<dbReference type="InterPro" id="IPR013815">
    <property type="entry name" value="ATP_grasp_subdomain_1"/>
</dbReference>
<name>A0AAC9IY63_VIRHA</name>
<dbReference type="InterPro" id="IPR006275">
    <property type="entry name" value="CPSase_lsu"/>
</dbReference>
<dbReference type="PRINTS" id="PR00098">
    <property type="entry name" value="CPSASE"/>
</dbReference>
<dbReference type="GO" id="GO:0006541">
    <property type="term" value="P:glutamine metabolic process"/>
    <property type="evidence" value="ECO:0007669"/>
    <property type="project" value="TreeGrafter"/>
</dbReference>
<evidence type="ECO:0000256" key="14">
    <source>
        <dbReference type="ARBA" id="ARBA00044063"/>
    </source>
</evidence>
<dbReference type="InterPro" id="IPR005483">
    <property type="entry name" value="CPSase_dom"/>
</dbReference>
<dbReference type="RefSeq" id="WP_071648348.1">
    <property type="nucleotide sequence ID" value="NZ_CP017962.1"/>
</dbReference>
<dbReference type="InterPro" id="IPR036897">
    <property type="entry name" value="CarbamoylP_synth_lsu_oligo_sf"/>
</dbReference>
<evidence type="ECO:0000256" key="7">
    <source>
        <dbReference type="ARBA" id="ARBA00022723"/>
    </source>
</evidence>
<dbReference type="SMART" id="SM00851">
    <property type="entry name" value="MGS"/>
    <property type="match status" value="1"/>
</dbReference>
<evidence type="ECO:0000256" key="3">
    <source>
        <dbReference type="ARBA" id="ARBA00012738"/>
    </source>
</evidence>
<evidence type="ECO:0000256" key="13">
    <source>
        <dbReference type="ARBA" id="ARBA00023211"/>
    </source>
</evidence>
<dbReference type="Gene3D" id="1.10.1030.10">
    <property type="entry name" value="Carbamoyl-phosphate synthetase, large subunit oligomerisation domain"/>
    <property type="match status" value="1"/>
</dbReference>
<comment type="catalytic activity">
    <reaction evidence="15">
        <text>hydrogencarbonate + NH4(+) + 2 ATP = carbamoyl phosphate + 2 ADP + phosphate + 2 H(+)</text>
        <dbReference type="Rhea" id="RHEA:18029"/>
        <dbReference type="ChEBI" id="CHEBI:15378"/>
        <dbReference type="ChEBI" id="CHEBI:17544"/>
        <dbReference type="ChEBI" id="CHEBI:28938"/>
        <dbReference type="ChEBI" id="CHEBI:30616"/>
        <dbReference type="ChEBI" id="CHEBI:43474"/>
        <dbReference type="ChEBI" id="CHEBI:58228"/>
        <dbReference type="ChEBI" id="CHEBI:456216"/>
        <dbReference type="EC" id="6.3.4.16"/>
    </reaction>
</comment>
<dbReference type="GO" id="GO:0006221">
    <property type="term" value="P:pyrimidine nucleotide biosynthetic process"/>
    <property type="evidence" value="ECO:0007669"/>
    <property type="project" value="UniProtKB-KW"/>
</dbReference>
<dbReference type="InterPro" id="IPR016185">
    <property type="entry name" value="PreATP-grasp_dom_sf"/>
</dbReference>
<dbReference type="EMBL" id="CP017962">
    <property type="protein sequence ID" value="APC47374.1"/>
    <property type="molecule type" value="Genomic_DNA"/>
</dbReference>
<dbReference type="SUPFAM" id="SSF48108">
    <property type="entry name" value="Carbamoyl phosphate synthetase, large subunit connection domain"/>
    <property type="match status" value="1"/>
</dbReference>
<dbReference type="Pfam" id="PF25596">
    <property type="entry name" value="CPSase_L_D1"/>
    <property type="match status" value="2"/>
</dbReference>
<dbReference type="Gene3D" id="3.30.1490.20">
    <property type="entry name" value="ATP-grasp fold, A domain"/>
    <property type="match status" value="1"/>
</dbReference>
<dbReference type="InterPro" id="IPR036914">
    <property type="entry name" value="MGS-like_dom_sf"/>
</dbReference>
<dbReference type="EC" id="6.3.5.5" evidence="3"/>
<sequence>MTKINQLKKVIVIGSGPIVIGQAAEFDYAGTQACIALKEEGIEVILVNNNPATMMTDKQIADHVYMEPLTIESLESIISIEKPDGLIGTLGGQTGLNLTVELHEQGILEKYQVKLLGSSVPSIQQGEDREKFRELMLEINEPVCESTIIQSVEEGKSFIQSTGYPVILRPAYTLGGEGGGFAENEDEYKELLENGLNLSPIDQVLVEKSIKGWKEIEFEVIRDAADNCVVVCDMENVDPVGVHTGDSIVVAPSQTITTEQKELLERASVKIIRALHVIGGCNIQFALHPETNAYYIIEVNPRVSRSSALASKATAYPIALVATKCAIGYTLDEIVNPVAGNAYASEAPVLDYVVVKAPRFPFDKFTEADRRLGTQMKATGEVMAIDRTFIGALNKAVRSLELHMNSLNWKEMSVLSKEDLMESIAVPNDLRLFAIAEALTRGIEVNEIQEITQINSWFIEEINKVITCEQKIERYSLSNVSSELLKEAKLLNISDERIAELLETTGKKVRSLYKSMDFHLSYHLMKTSQSSTQPIASCYYSSWGNDNEESAYETETEKILVLGSGPIRIGQGVEFDYCSVHAALAVKKMGYEAIVINNNPETVSTDYTIADRLYFEPLALEDVLAVIEKEKPAGVLIQFGGQTAVNLANSLQEEGVHIFGTAPKHIDQMEDREQFYEVLNKLNINHVPGFVVNEHENIATTANDLGFPVLIRPSYVIGGQSMFICNNEIELQTYVKRIQQDTKDRCWPLLIDSYIPGVECEIDVISDGQQIIVPGIVEHIERAGVHSGDSMNIFPAISLTDKMKERIINIARIISQQVPIIGMMNIQFVIDGDTIYVLEVNPRSSRTVPMLSKIMDILMVEWGVRAQLGEALDDISSELNLANEPEYYMVKAPVFSAGKLKGVDHVLGPEMKSTGEAIGIGETKEVALANALPENVQKMFKSKKPLNVIVSISEREKPNCIDLLKKLIVEGAVITATKGTTAYLEEMGIPVYNTVYTKEEIHGLWRSNTPDLVLNIPSQGRKKEKTGFYLRELAVRYQTPYFTSLDTLQVLYSWLRNAEQVIKPKSLQEYLHQLNKDKILHAGK</sequence>
<dbReference type="GO" id="GO:0046872">
    <property type="term" value="F:metal ion binding"/>
    <property type="evidence" value="ECO:0007669"/>
    <property type="project" value="UniProtKB-KW"/>
</dbReference>
<dbReference type="PANTHER" id="PTHR11405">
    <property type="entry name" value="CARBAMOYLTRANSFERASE FAMILY MEMBER"/>
    <property type="match status" value="1"/>
</dbReference>
<evidence type="ECO:0000256" key="11">
    <source>
        <dbReference type="ARBA" id="ARBA00022842"/>
    </source>
</evidence>
<evidence type="ECO:0000256" key="6">
    <source>
        <dbReference type="ARBA" id="ARBA00022605"/>
    </source>
</evidence>